<comment type="caution">
    <text evidence="6">The sequence shown here is derived from an EMBL/GenBank/DDBJ whole genome shotgun (WGS) entry which is preliminary data.</text>
</comment>
<dbReference type="InterPro" id="IPR036737">
    <property type="entry name" value="OmpA-like_sf"/>
</dbReference>
<name>A0ABW2Z4I2_9FLAO</name>
<keyword evidence="2 4" id="KW-0472">Membrane</keyword>
<dbReference type="Gene3D" id="3.30.1330.60">
    <property type="entry name" value="OmpA-like domain"/>
    <property type="match status" value="1"/>
</dbReference>
<evidence type="ECO:0000256" key="3">
    <source>
        <dbReference type="ARBA" id="ARBA00023237"/>
    </source>
</evidence>
<dbReference type="InterPro" id="IPR050330">
    <property type="entry name" value="Bact_OuterMem_StrucFunc"/>
</dbReference>
<evidence type="ECO:0000259" key="5">
    <source>
        <dbReference type="PROSITE" id="PS51123"/>
    </source>
</evidence>
<gene>
    <name evidence="6" type="ORF">ACFQZW_06340</name>
</gene>
<evidence type="ECO:0000256" key="1">
    <source>
        <dbReference type="ARBA" id="ARBA00004442"/>
    </source>
</evidence>
<feature type="domain" description="OmpA-like" evidence="5">
    <location>
        <begin position="241"/>
        <end position="363"/>
    </location>
</feature>
<dbReference type="Proteomes" id="UP001597032">
    <property type="component" value="Unassembled WGS sequence"/>
</dbReference>
<protein>
    <submittedName>
        <fullName evidence="6">OmpA family protein</fullName>
    </submittedName>
</protein>
<proteinExistence type="predicted"/>
<accession>A0ABW2Z4I2</accession>
<evidence type="ECO:0000256" key="2">
    <source>
        <dbReference type="ARBA" id="ARBA00023136"/>
    </source>
</evidence>
<dbReference type="PANTHER" id="PTHR30329:SF21">
    <property type="entry name" value="LIPOPROTEIN YIAD-RELATED"/>
    <property type="match status" value="1"/>
</dbReference>
<evidence type="ECO:0000256" key="4">
    <source>
        <dbReference type="PROSITE-ProRule" id="PRU00473"/>
    </source>
</evidence>
<keyword evidence="3" id="KW-0998">Cell outer membrane</keyword>
<sequence length="367" mass="41699">MKVIFFYLKLNIITALFLISIGGVAQNYETVAITKVVSGNETSNALFRVLSSIPSLKYIRAQRISGPQNGVFTQNKDNIRYSSIASSSGIPKNLSRIRFTFLQSDKRTPIALNNFRFIINDIDGPNNEALATNCDTKLKFLGTAKETNLTVINTPPTIIVVGNVDENEGATSRVMFEFENVAIVELDNYADDGYLKDFDLNNDYPIAKPLRVKCKNYASSIYTKKPSVEEVQLDLNDFIKEKDVLKINAHSIYFDNDRFDIRDEAELELQRVLSILVKYPKIKVELQSHTDSKASDEYNLKLSEDRSKSVIRWMLKKGVDSTRIIGRGYGETRLVNHCKNNVKCAEIEHQLNRRTEFVVLNPEVLKH</sequence>
<reference evidence="7" key="1">
    <citation type="journal article" date="2019" name="Int. J. Syst. Evol. Microbiol.">
        <title>The Global Catalogue of Microorganisms (GCM) 10K type strain sequencing project: providing services to taxonomists for standard genome sequencing and annotation.</title>
        <authorList>
            <consortium name="The Broad Institute Genomics Platform"/>
            <consortium name="The Broad Institute Genome Sequencing Center for Infectious Disease"/>
            <person name="Wu L."/>
            <person name="Ma J."/>
        </authorList>
    </citation>
    <scope>NUCLEOTIDE SEQUENCE [LARGE SCALE GENOMIC DNA]</scope>
    <source>
        <strain evidence="7">CCUG 60022</strain>
    </source>
</reference>
<dbReference type="RefSeq" id="WP_386781862.1">
    <property type="nucleotide sequence ID" value="NZ_JBHTIC010000006.1"/>
</dbReference>
<dbReference type="InterPro" id="IPR006665">
    <property type="entry name" value="OmpA-like"/>
</dbReference>
<evidence type="ECO:0000313" key="6">
    <source>
        <dbReference type="EMBL" id="MFD0761696.1"/>
    </source>
</evidence>
<dbReference type="Pfam" id="PF00691">
    <property type="entry name" value="OmpA"/>
    <property type="match status" value="1"/>
</dbReference>
<keyword evidence="7" id="KW-1185">Reference proteome</keyword>
<dbReference type="PROSITE" id="PS51123">
    <property type="entry name" value="OMPA_2"/>
    <property type="match status" value="1"/>
</dbReference>
<comment type="subcellular location">
    <subcellularLocation>
        <location evidence="1">Cell outer membrane</location>
    </subcellularLocation>
</comment>
<dbReference type="PANTHER" id="PTHR30329">
    <property type="entry name" value="STATOR ELEMENT OF FLAGELLAR MOTOR COMPLEX"/>
    <property type="match status" value="1"/>
</dbReference>
<organism evidence="6 7">
    <name type="scientific">Lutibacter aestuarii</name>
    <dbReference type="NCBI Taxonomy" id="861111"/>
    <lineage>
        <taxon>Bacteria</taxon>
        <taxon>Pseudomonadati</taxon>
        <taxon>Bacteroidota</taxon>
        <taxon>Flavobacteriia</taxon>
        <taxon>Flavobacteriales</taxon>
        <taxon>Flavobacteriaceae</taxon>
        <taxon>Lutibacter</taxon>
    </lineage>
</organism>
<dbReference type="InterPro" id="IPR006664">
    <property type="entry name" value="OMP_bac"/>
</dbReference>
<dbReference type="PRINTS" id="PR01021">
    <property type="entry name" value="OMPADOMAIN"/>
</dbReference>
<evidence type="ECO:0000313" key="7">
    <source>
        <dbReference type="Proteomes" id="UP001597032"/>
    </source>
</evidence>
<dbReference type="CDD" id="cd07185">
    <property type="entry name" value="OmpA_C-like"/>
    <property type="match status" value="1"/>
</dbReference>
<dbReference type="EMBL" id="JBHTIC010000006">
    <property type="protein sequence ID" value="MFD0761696.1"/>
    <property type="molecule type" value="Genomic_DNA"/>
</dbReference>
<dbReference type="SUPFAM" id="SSF103088">
    <property type="entry name" value="OmpA-like"/>
    <property type="match status" value="1"/>
</dbReference>